<sequence length="258" mass="26617">MTVRPTQMHPVEDARSSPGRSGWRKRTLIGSALVLGAILVVPLVALVGYYVRTLETALRGADELPAFDDWGSLLATGTAGLAIALAYLLVPLLAGAVLAFAVGVGGYYGLAGLAPLVGGNEDLIWGLSAIAALLAALFAFSIIGATLLLYYVLPAALAQYAATGSIRASFDRRALWPVVSSGDYFLAMAAFQVVALVVPILVAAALLTVLGAVAVPPMLFFVGLVSCRFLGRSIAGTLPTKMETTTVGPADTPVSVDD</sequence>
<feature type="transmembrane region" description="Helical" evidence="2">
    <location>
        <begin position="28"/>
        <end position="50"/>
    </location>
</feature>
<feature type="transmembrane region" description="Helical" evidence="2">
    <location>
        <begin position="123"/>
        <end position="153"/>
    </location>
</feature>
<proteinExistence type="predicted"/>
<name>A0A6B0VRP5_9EURY</name>
<dbReference type="EMBL" id="WUYX01000060">
    <property type="protein sequence ID" value="MXV63747.1"/>
    <property type="molecule type" value="Genomic_DNA"/>
</dbReference>
<accession>A0A6B0VRP5</accession>
<organism evidence="3 4">
    <name type="scientific">Natronorubrum halalkaliphilum</name>
    <dbReference type="NCBI Taxonomy" id="2691917"/>
    <lineage>
        <taxon>Archaea</taxon>
        <taxon>Methanobacteriati</taxon>
        <taxon>Methanobacteriota</taxon>
        <taxon>Stenosarchaea group</taxon>
        <taxon>Halobacteria</taxon>
        <taxon>Halobacteriales</taxon>
        <taxon>Natrialbaceae</taxon>
        <taxon>Natronorubrum</taxon>
    </lineage>
</organism>
<keyword evidence="2" id="KW-1133">Transmembrane helix</keyword>
<dbReference type="AlphaFoldDB" id="A0A6B0VRP5"/>
<evidence type="ECO:0000256" key="2">
    <source>
        <dbReference type="SAM" id="Phobius"/>
    </source>
</evidence>
<dbReference type="InterPro" id="IPR025098">
    <property type="entry name" value="DUF4013"/>
</dbReference>
<keyword evidence="2" id="KW-0472">Membrane</keyword>
<feature type="transmembrane region" description="Helical" evidence="2">
    <location>
        <begin position="174"/>
        <end position="194"/>
    </location>
</feature>
<evidence type="ECO:0000313" key="4">
    <source>
        <dbReference type="Proteomes" id="UP000434101"/>
    </source>
</evidence>
<comment type="caution">
    <text evidence="3">The sequence shown here is derived from an EMBL/GenBank/DDBJ whole genome shotgun (WGS) entry which is preliminary data.</text>
</comment>
<feature type="transmembrane region" description="Helical" evidence="2">
    <location>
        <begin position="70"/>
        <end position="90"/>
    </location>
</feature>
<evidence type="ECO:0000313" key="3">
    <source>
        <dbReference type="EMBL" id="MXV63747.1"/>
    </source>
</evidence>
<dbReference type="RefSeq" id="WP_160066562.1">
    <property type="nucleotide sequence ID" value="NZ_WUYX01000060.1"/>
</dbReference>
<reference evidence="3 4" key="1">
    <citation type="submission" date="2020-01" db="EMBL/GenBank/DDBJ databases">
        <title>Natronorubrum sp. JWXQ-INN 674 isolated from Inner Mongolia Autonomous Region of China.</title>
        <authorList>
            <person name="Xue Q."/>
        </authorList>
    </citation>
    <scope>NUCLEOTIDE SEQUENCE [LARGE SCALE GENOMIC DNA]</scope>
    <source>
        <strain evidence="3 4">JWXQ-INN-674</strain>
    </source>
</reference>
<feature type="region of interest" description="Disordered" evidence="1">
    <location>
        <begin position="1"/>
        <end position="22"/>
    </location>
</feature>
<protein>
    <submittedName>
        <fullName evidence="3">DUF4013 domain-containing protein</fullName>
    </submittedName>
</protein>
<dbReference type="Pfam" id="PF13197">
    <property type="entry name" value="DUF4013"/>
    <property type="match status" value="1"/>
</dbReference>
<dbReference type="OrthoDB" id="107590at2157"/>
<evidence type="ECO:0000256" key="1">
    <source>
        <dbReference type="SAM" id="MobiDB-lite"/>
    </source>
</evidence>
<gene>
    <name evidence="3" type="ORF">GS429_17110</name>
</gene>
<keyword evidence="4" id="KW-1185">Reference proteome</keyword>
<feature type="transmembrane region" description="Helical" evidence="2">
    <location>
        <begin position="200"/>
        <end position="225"/>
    </location>
</feature>
<dbReference type="Proteomes" id="UP000434101">
    <property type="component" value="Unassembled WGS sequence"/>
</dbReference>
<feature type="transmembrane region" description="Helical" evidence="2">
    <location>
        <begin position="97"/>
        <end position="117"/>
    </location>
</feature>
<keyword evidence="2" id="KW-0812">Transmembrane</keyword>